<evidence type="ECO:0000256" key="1">
    <source>
        <dbReference type="ARBA" id="ARBA00004123"/>
    </source>
</evidence>
<dbReference type="InterPro" id="IPR007308">
    <property type="entry name" value="Rtr1/RPAP2_dom"/>
</dbReference>
<evidence type="ECO:0000256" key="2">
    <source>
        <dbReference type="ARBA" id="ARBA00005676"/>
    </source>
</evidence>
<proteinExistence type="inferred from homology"/>
<evidence type="ECO:0000259" key="13">
    <source>
        <dbReference type="PROSITE" id="PS51479"/>
    </source>
</evidence>
<comment type="catalytic activity">
    <reaction evidence="10">
        <text>O-phospho-L-seryl-[protein] + H2O = L-seryl-[protein] + phosphate</text>
        <dbReference type="Rhea" id="RHEA:20629"/>
        <dbReference type="Rhea" id="RHEA-COMP:9863"/>
        <dbReference type="Rhea" id="RHEA-COMP:11604"/>
        <dbReference type="ChEBI" id="CHEBI:15377"/>
        <dbReference type="ChEBI" id="CHEBI:29999"/>
        <dbReference type="ChEBI" id="CHEBI:43474"/>
        <dbReference type="ChEBI" id="CHEBI:83421"/>
        <dbReference type="EC" id="3.1.3.16"/>
    </reaction>
</comment>
<dbReference type="PROSITE" id="PS51479">
    <property type="entry name" value="ZF_RTR1"/>
    <property type="match status" value="1"/>
</dbReference>
<dbReference type="Proteomes" id="UP000501346">
    <property type="component" value="Chromosome ScIV"/>
</dbReference>
<evidence type="ECO:0000256" key="7">
    <source>
        <dbReference type="ARBA" id="ARBA00022833"/>
    </source>
</evidence>
<dbReference type="FunFam" id="1.25.40.820:FF:000007">
    <property type="entry name" value="Conserved protein"/>
    <property type="match status" value="1"/>
</dbReference>
<evidence type="ECO:0000256" key="6">
    <source>
        <dbReference type="ARBA" id="ARBA00022801"/>
    </source>
</evidence>
<dbReference type="PANTHER" id="PTHR14732:SF0">
    <property type="entry name" value="RNA POLYMERASE II SUBUNIT B1 CTD PHOSPHATASE RPAP2-RELATED"/>
    <property type="match status" value="1"/>
</dbReference>
<dbReference type="GO" id="GO:0043175">
    <property type="term" value="F:RNA polymerase core enzyme binding"/>
    <property type="evidence" value="ECO:0007669"/>
    <property type="project" value="InterPro"/>
</dbReference>
<keyword evidence="4" id="KW-0479">Metal-binding</keyword>
<evidence type="ECO:0000256" key="9">
    <source>
        <dbReference type="ARBA" id="ARBA00023242"/>
    </source>
</evidence>
<comment type="catalytic activity">
    <reaction evidence="11">
        <text>O-phospho-L-threonyl-[protein] + H2O = L-threonyl-[protein] + phosphate</text>
        <dbReference type="Rhea" id="RHEA:47004"/>
        <dbReference type="Rhea" id="RHEA-COMP:11060"/>
        <dbReference type="Rhea" id="RHEA-COMP:11605"/>
        <dbReference type="ChEBI" id="CHEBI:15377"/>
        <dbReference type="ChEBI" id="CHEBI:30013"/>
        <dbReference type="ChEBI" id="CHEBI:43474"/>
        <dbReference type="ChEBI" id="CHEBI:61977"/>
        <dbReference type="EC" id="3.1.3.16"/>
    </reaction>
</comment>
<evidence type="ECO:0000313" key="14">
    <source>
        <dbReference type="EMBL" id="QID78593.1"/>
    </source>
</evidence>
<keyword evidence="7" id="KW-0862">Zinc</keyword>
<organism evidence="14 15">
    <name type="scientific">Saccharomyces pastorianus</name>
    <name type="common">Lager yeast</name>
    <name type="synonym">Saccharomyces cerevisiae x Saccharomyces eubayanus</name>
    <dbReference type="NCBI Taxonomy" id="27292"/>
    <lineage>
        <taxon>Eukaryota</taxon>
        <taxon>Fungi</taxon>
        <taxon>Dikarya</taxon>
        <taxon>Ascomycota</taxon>
        <taxon>Saccharomycotina</taxon>
        <taxon>Saccharomycetes</taxon>
        <taxon>Saccharomycetales</taxon>
        <taxon>Saccharomycetaceae</taxon>
        <taxon>Saccharomyces</taxon>
    </lineage>
</organism>
<evidence type="ECO:0000256" key="12">
    <source>
        <dbReference type="PROSITE-ProRule" id="PRU00812"/>
    </source>
</evidence>
<evidence type="ECO:0000256" key="10">
    <source>
        <dbReference type="ARBA" id="ARBA00047761"/>
    </source>
</evidence>
<reference evidence="14 15" key="1">
    <citation type="journal article" date="2019" name="BMC Genomics">
        <title>Chromosome level assembly and comparative genome analysis confirm lager-brewing yeasts originated from a single hybridization.</title>
        <authorList>
            <person name="Salazar A.N."/>
            <person name="Gorter de Vries A.R."/>
            <person name="van den Broek M."/>
            <person name="Brouwers N."/>
            <person name="de la Torre Cortes P."/>
            <person name="Kuijpers N.G.A."/>
            <person name="Daran J.G."/>
            <person name="Abeel T."/>
        </authorList>
    </citation>
    <scope>NUCLEOTIDE SEQUENCE [LARGE SCALE GENOMIC DNA]</scope>
    <source>
        <strain evidence="14 15">CBS 1483</strain>
    </source>
</reference>
<feature type="domain" description="RTR1-type" evidence="13">
    <location>
        <begin position="52"/>
        <end position="123"/>
    </location>
</feature>
<dbReference type="EMBL" id="CP048985">
    <property type="protein sequence ID" value="QID78593.1"/>
    <property type="molecule type" value="Genomic_DNA"/>
</dbReference>
<dbReference type="InterPro" id="IPR038534">
    <property type="entry name" value="Rtr1/RPAP2_sf"/>
</dbReference>
<keyword evidence="6" id="KW-0378">Hydrolase</keyword>
<comment type="similarity">
    <text evidence="2 12">Belongs to the RPAP2 family.</text>
</comment>
<evidence type="ECO:0000256" key="4">
    <source>
        <dbReference type="ARBA" id="ARBA00022723"/>
    </source>
</evidence>
<dbReference type="GO" id="GO:0005737">
    <property type="term" value="C:cytoplasm"/>
    <property type="evidence" value="ECO:0007669"/>
    <property type="project" value="TreeGrafter"/>
</dbReference>
<keyword evidence="5" id="KW-0863">Zinc-finger</keyword>
<dbReference type="GO" id="GO:0008420">
    <property type="term" value="F:RNA polymerase II CTD heptapeptide repeat phosphatase activity"/>
    <property type="evidence" value="ECO:0007669"/>
    <property type="project" value="InterPro"/>
</dbReference>
<gene>
    <name evidence="14" type="primary">RTR2</name>
    <name evidence="14" type="ORF">GRS66_000808</name>
</gene>
<name>A0A6C1DPT8_SACPS</name>
<dbReference type="InterPro" id="IPR039693">
    <property type="entry name" value="Rtr1/RPAP2"/>
</dbReference>
<dbReference type="EC" id="3.1.3.16" evidence="3"/>
<dbReference type="GO" id="GO:0008270">
    <property type="term" value="F:zinc ion binding"/>
    <property type="evidence" value="ECO:0007669"/>
    <property type="project" value="UniProtKB-KW"/>
</dbReference>
<evidence type="ECO:0000256" key="8">
    <source>
        <dbReference type="ARBA" id="ARBA00022912"/>
    </source>
</evidence>
<dbReference type="OrthoDB" id="2590500at2759"/>
<keyword evidence="15" id="KW-1185">Reference proteome</keyword>
<keyword evidence="9" id="KW-0539">Nucleus</keyword>
<dbReference type="AlphaFoldDB" id="A0A6C1DPT8"/>
<comment type="subcellular location">
    <subcellularLocation>
        <location evidence="1">Nucleus</location>
    </subcellularLocation>
</comment>
<evidence type="ECO:0000256" key="3">
    <source>
        <dbReference type="ARBA" id="ARBA00013081"/>
    </source>
</evidence>
<sequence length="196" mass="22541">MQIITTTFIQNVILGSHQLHEQLSIVEARMIESAIVSMLTESFCENEQTLKYLARLLSPMSYMDVINARRGKKICGYPLCYKSAAEKSSDGFFIHSMYCNNYHSKCSLYLMRQLSQTPLHERRGVHLTSYINLEFDDMYSVSLLEELVGSEVPIDTVKSLITSFKDLEFDDTYKNEPLPLDVYFGQLTTDEETCIE</sequence>
<evidence type="ECO:0000256" key="5">
    <source>
        <dbReference type="ARBA" id="ARBA00022771"/>
    </source>
</evidence>
<keyword evidence="8" id="KW-0904">Protein phosphatase</keyword>
<evidence type="ECO:0000256" key="11">
    <source>
        <dbReference type="ARBA" id="ARBA00048336"/>
    </source>
</evidence>
<accession>A0A6C1DPT8</accession>
<evidence type="ECO:0000313" key="15">
    <source>
        <dbReference type="Proteomes" id="UP000501346"/>
    </source>
</evidence>
<dbReference type="PANTHER" id="PTHR14732">
    <property type="entry name" value="RNA POLYMERASE II SUBUNIT B1 CTD PHOSPHATASE RPAP2-RELATED"/>
    <property type="match status" value="1"/>
</dbReference>
<protein>
    <recommendedName>
        <fullName evidence="3">protein-serine/threonine phosphatase</fullName>
        <ecNumber evidence="3">3.1.3.16</ecNumber>
    </recommendedName>
</protein>
<dbReference type="GO" id="GO:0005634">
    <property type="term" value="C:nucleus"/>
    <property type="evidence" value="ECO:0007669"/>
    <property type="project" value="UniProtKB-SubCell"/>
</dbReference>
<dbReference type="Gene3D" id="1.25.40.820">
    <property type="match status" value="1"/>
</dbReference>